<dbReference type="CDD" id="cd12148">
    <property type="entry name" value="fungal_TF_MHR"/>
    <property type="match status" value="1"/>
</dbReference>
<evidence type="ECO:0000256" key="4">
    <source>
        <dbReference type="ARBA" id="ARBA00023163"/>
    </source>
</evidence>
<keyword evidence="2" id="KW-0805">Transcription regulation</keyword>
<dbReference type="PROSITE" id="PS00463">
    <property type="entry name" value="ZN2_CY6_FUNGAL_1"/>
    <property type="match status" value="1"/>
</dbReference>
<dbReference type="Pfam" id="PF00172">
    <property type="entry name" value="Zn_clus"/>
    <property type="match status" value="1"/>
</dbReference>
<dbReference type="SMART" id="SM00066">
    <property type="entry name" value="GAL4"/>
    <property type="match status" value="1"/>
</dbReference>
<evidence type="ECO:0000259" key="7">
    <source>
        <dbReference type="PROSITE" id="PS50048"/>
    </source>
</evidence>
<feature type="region of interest" description="Disordered" evidence="6">
    <location>
        <begin position="132"/>
        <end position="156"/>
    </location>
</feature>
<reference evidence="8 9" key="1">
    <citation type="submission" date="2024-02" db="EMBL/GenBank/DDBJ databases">
        <title>De novo assembly and annotation of 12 fungi associated with fruit tree decline syndrome in Ontario, Canada.</title>
        <authorList>
            <person name="Sulman M."/>
            <person name="Ellouze W."/>
            <person name="Ilyukhin E."/>
        </authorList>
    </citation>
    <scope>NUCLEOTIDE SEQUENCE [LARGE SCALE GENOMIC DNA]</scope>
    <source>
        <strain evidence="8 9">M1-105</strain>
    </source>
</reference>
<evidence type="ECO:0000256" key="3">
    <source>
        <dbReference type="ARBA" id="ARBA00023125"/>
    </source>
</evidence>
<feature type="region of interest" description="Disordered" evidence="6">
    <location>
        <begin position="1"/>
        <end position="41"/>
    </location>
</feature>
<dbReference type="EMBL" id="JAJVDC020000080">
    <property type="protein sequence ID" value="KAL1626749.1"/>
    <property type="molecule type" value="Genomic_DNA"/>
</dbReference>
<dbReference type="PANTHER" id="PTHR47424:SF3">
    <property type="entry name" value="REGULATORY PROTEIN GAL4"/>
    <property type="match status" value="1"/>
</dbReference>
<dbReference type="InterPro" id="IPR001138">
    <property type="entry name" value="Zn2Cys6_DnaBD"/>
</dbReference>
<dbReference type="InterPro" id="IPR007219">
    <property type="entry name" value="XnlR_reg_dom"/>
</dbReference>
<comment type="caution">
    <text evidence="8">The sequence shown here is derived from an EMBL/GenBank/DDBJ whole genome shotgun (WGS) entry which is preliminary data.</text>
</comment>
<accession>A0ABR3SPY5</accession>
<dbReference type="PROSITE" id="PS50048">
    <property type="entry name" value="ZN2_CY6_FUNGAL_2"/>
    <property type="match status" value="1"/>
</dbReference>
<dbReference type="InterPro" id="IPR051127">
    <property type="entry name" value="Fungal_SecMet_Regulators"/>
</dbReference>
<dbReference type="CDD" id="cd00067">
    <property type="entry name" value="GAL4"/>
    <property type="match status" value="1"/>
</dbReference>
<dbReference type="Gene3D" id="4.10.240.10">
    <property type="entry name" value="Zn(2)-C6 fungal-type DNA-binding domain"/>
    <property type="match status" value="1"/>
</dbReference>
<protein>
    <recommendedName>
        <fullName evidence="7">Zn(2)-C6 fungal-type domain-containing protein</fullName>
    </recommendedName>
</protein>
<evidence type="ECO:0000256" key="2">
    <source>
        <dbReference type="ARBA" id="ARBA00023015"/>
    </source>
</evidence>
<sequence>MPAPPSHDTAGARGAGAAATSRRRPTDAGDDSDGERGSNKRRRIALACSTCRCRKSRCDGKRPKCSGCEALGFECSYVQSSSSSNVIVGKEYLSDLETRLERVESRLFAAEAGGGGGGGALLSPSTSAAAASASSVTQQALPQEEESEGSSSGDGARISPSIAWRLFDHRSDEAEGTTDGIGSISFADEEDAAFLGPSSNIAFMRHLGPALARISPAGAAGTRPDVNGVHASTMAARLVEGDMVRASRRASPTDHSGRRAASLSRDNVFSLPPEAEVRRLMDVYFSNTGLLFPFIHEGTFRAKYEEMRRKGPSSVQKTWLALLNVVLAFAISTSAGVEAPYTERQKESDVFYRRSIALCGEQMLRASSLETVQLQLLTSQYLQGSQKSLQTWMVHGVAVKGALQLGLHCQNASAQFTPVEREFRKRTWFGCILLDRTLSMTFGRPPSIPDEYIKIDLPAPEPLLPGSGAPQNHEAKAISLMFYNATISLYAIMNQTITRCYAYNLGCTPTRTPITETVNRVYALETQLQDWKAGLPLDLHDSGPPPPSPSLIRSRTRTVLGLRFHNLRILVHRPVLTEVLDVVAAGGGEDAPCNPLLRQVGAYNLSCCLESAMEIVAAVRGALRDGRERLGAWWFTLYYSEWFC</sequence>
<dbReference type="InterPro" id="IPR036864">
    <property type="entry name" value="Zn2-C6_fun-type_DNA-bd_sf"/>
</dbReference>
<dbReference type="Proteomes" id="UP001521116">
    <property type="component" value="Unassembled WGS sequence"/>
</dbReference>
<evidence type="ECO:0000256" key="1">
    <source>
        <dbReference type="ARBA" id="ARBA00022723"/>
    </source>
</evidence>
<name>A0ABR3SPY5_9PEZI</name>
<dbReference type="SMART" id="SM00906">
    <property type="entry name" value="Fungal_trans"/>
    <property type="match status" value="1"/>
</dbReference>
<keyword evidence="3" id="KW-0238">DNA-binding</keyword>
<dbReference type="Pfam" id="PF04082">
    <property type="entry name" value="Fungal_trans"/>
    <property type="match status" value="1"/>
</dbReference>
<keyword evidence="4" id="KW-0804">Transcription</keyword>
<proteinExistence type="predicted"/>
<feature type="domain" description="Zn(2)-C6 fungal-type" evidence="7">
    <location>
        <begin position="47"/>
        <end position="77"/>
    </location>
</feature>
<keyword evidence="9" id="KW-1185">Reference proteome</keyword>
<dbReference type="PANTHER" id="PTHR47424">
    <property type="entry name" value="REGULATORY PROTEIN GAL4"/>
    <property type="match status" value="1"/>
</dbReference>
<keyword evidence="1" id="KW-0479">Metal-binding</keyword>
<dbReference type="SUPFAM" id="SSF57701">
    <property type="entry name" value="Zn2/Cys6 DNA-binding domain"/>
    <property type="match status" value="1"/>
</dbReference>
<evidence type="ECO:0000313" key="9">
    <source>
        <dbReference type="Proteomes" id="UP001521116"/>
    </source>
</evidence>
<evidence type="ECO:0000313" key="8">
    <source>
        <dbReference type="EMBL" id="KAL1626749.1"/>
    </source>
</evidence>
<evidence type="ECO:0000256" key="6">
    <source>
        <dbReference type="SAM" id="MobiDB-lite"/>
    </source>
</evidence>
<evidence type="ECO:0000256" key="5">
    <source>
        <dbReference type="ARBA" id="ARBA00023242"/>
    </source>
</evidence>
<feature type="compositionally biased region" description="Low complexity" evidence="6">
    <location>
        <begin position="9"/>
        <end position="20"/>
    </location>
</feature>
<keyword evidence="5" id="KW-0539">Nucleus</keyword>
<gene>
    <name evidence="8" type="ORF">SLS56_006742</name>
</gene>
<organism evidence="8 9">
    <name type="scientific">Neofusicoccum ribis</name>
    <dbReference type="NCBI Taxonomy" id="45134"/>
    <lineage>
        <taxon>Eukaryota</taxon>
        <taxon>Fungi</taxon>
        <taxon>Dikarya</taxon>
        <taxon>Ascomycota</taxon>
        <taxon>Pezizomycotina</taxon>
        <taxon>Dothideomycetes</taxon>
        <taxon>Dothideomycetes incertae sedis</taxon>
        <taxon>Botryosphaeriales</taxon>
        <taxon>Botryosphaeriaceae</taxon>
        <taxon>Neofusicoccum</taxon>
    </lineage>
</organism>